<feature type="transmembrane region" description="Helical" evidence="1">
    <location>
        <begin position="268"/>
        <end position="288"/>
    </location>
</feature>
<evidence type="ECO:0000313" key="2">
    <source>
        <dbReference type="EMBL" id="UUP15115.1"/>
    </source>
</evidence>
<keyword evidence="1" id="KW-0812">Transmembrane</keyword>
<keyword evidence="1" id="KW-0472">Membrane</keyword>
<dbReference type="Pfam" id="PF11271">
    <property type="entry name" value="PorA"/>
    <property type="match status" value="1"/>
</dbReference>
<keyword evidence="3" id="KW-1185">Reference proteome</keyword>
<dbReference type="Proteomes" id="UP001316184">
    <property type="component" value="Chromosome"/>
</dbReference>
<organism evidence="2 3">
    <name type="scientific">Aeromicrobium wangtongii</name>
    <dbReference type="NCBI Taxonomy" id="2969247"/>
    <lineage>
        <taxon>Bacteria</taxon>
        <taxon>Bacillati</taxon>
        <taxon>Actinomycetota</taxon>
        <taxon>Actinomycetes</taxon>
        <taxon>Propionibacteriales</taxon>
        <taxon>Nocardioidaceae</taxon>
        <taxon>Aeromicrobium</taxon>
    </lineage>
</organism>
<reference evidence="2 3" key="1">
    <citation type="submission" date="2022-08" db="EMBL/GenBank/DDBJ databases">
        <title>novel species in genus Aeromicrobium.</title>
        <authorList>
            <person name="Ye L."/>
        </authorList>
    </citation>
    <scope>NUCLEOTIDE SEQUENCE [LARGE SCALE GENOMIC DNA]</scope>
    <source>
        <strain evidence="3">zg-Y1379</strain>
    </source>
</reference>
<protein>
    <submittedName>
        <fullName evidence="2">DUF3068 domain-containing protein</fullName>
    </submittedName>
</protein>
<evidence type="ECO:0000256" key="1">
    <source>
        <dbReference type="SAM" id="Phobius"/>
    </source>
</evidence>
<name>A0ABY5MDM6_9ACTN</name>
<gene>
    <name evidence="2" type="ORF">NQV15_07335</name>
</gene>
<sequence length="302" mass="33168">MRGLRARDALVGVTAFALVMAAMLYVLAEQRFAGSWPTADRTVVATADDASYLDLVDGTQRQATLKRQRTVRRTFSTVPGADAVLVSTNTVTADGDVVSRQRWTAAQRRFTGSAVDSTANVEKFASFNESGDAVEEDRQLRGVRGILVRFPRDTQPVTYRRWDPETRQTGEAVFLRTERLHGAEVLVFRQVEKASTDADGTSTRSDTTLWVRPEVGGVVKTASHVVVRASADGQPTLDARFVDSASSVRQASRDVDREMVRQRVRSTVLPGMAVLVGILAGVATVIMGRPGGFSWRRRRARQ</sequence>
<dbReference type="EMBL" id="CP102173">
    <property type="protein sequence ID" value="UUP15115.1"/>
    <property type="molecule type" value="Genomic_DNA"/>
</dbReference>
<dbReference type="RefSeq" id="WP_232399167.1">
    <property type="nucleotide sequence ID" value="NZ_CP102173.1"/>
</dbReference>
<proteinExistence type="predicted"/>
<dbReference type="InterPro" id="IPR021424">
    <property type="entry name" value="PorA"/>
</dbReference>
<accession>A0ABY5MDM6</accession>
<evidence type="ECO:0000313" key="3">
    <source>
        <dbReference type="Proteomes" id="UP001316184"/>
    </source>
</evidence>
<keyword evidence="1" id="KW-1133">Transmembrane helix</keyword>